<dbReference type="SMART" id="SM00220">
    <property type="entry name" value="S_TKc"/>
    <property type="match status" value="1"/>
</dbReference>
<feature type="region of interest" description="Disordered" evidence="7">
    <location>
        <begin position="277"/>
        <end position="301"/>
    </location>
</feature>
<proteinExistence type="predicted"/>
<dbReference type="PANTHER" id="PTHR44167">
    <property type="entry name" value="OVARIAN-SPECIFIC SERINE/THREONINE-PROTEIN KINASE LOK-RELATED"/>
    <property type="match status" value="1"/>
</dbReference>
<evidence type="ECO:0000313" key="9">
    <source>
        <dbReference type="EnsemblMetazoa" id="ENSAATROPP002166"/>
    </source>
</evidence>
<dbReference type="EC" id="2.7.11.1" evidence="1"/>
<dbReference type="InterPro" id="IPR000719">
    <property type="entry name" value="Prot_kinase_dom"/>
</dbReference>
<evidence type="ECO:0000256" key="6">
    <source>
        <dbReference type="ARBA" id="ARBA00022840"/>
    </source>
</evidence>
<evidence type="ECO:0000256" key="5">
    <source>
        <dbReference type="ARBA" id="ARBA00022777"/>
    </source>
</evidence>
<protein>
    <recommendedName>
        <fullName evidence="1">non-specific serine/threonine protein kinase</fullName>
        <ecNumber evidence="1">2.7.11.1</ecNumber>
    </recommendedName>
</protein>
<dbReference type="Gene3D" id="1.10.510.10">
    <property type="entry name" value="Transferase(Phosphotransferase) domain 1"/>
    <property type="match status" value="2"/>
</dbReference>
<evidence type="ECO:0000256" key="2">
    <source>
        <dbReference type="ARBA" id="ARBA00022527"/>
    </source>
</evidence>
<feature type="compositionally biased region" description="Low complexity" evidence="7">
    <location>
        <begin position="92"/>
        <end position="109"/>
    </location>
</feature>
<dbReference type="GO" id="GO:0044773">
    <property type="term" value="P:mitotic DNA damage checkpoint signaling"/>
    <property type="evidence" value="ECO:0007669"/>
    <property type="project" value="TreeGrafter"/>
</dbReference>
<keyword evidence="2" id="KW-0723">Serine/threonine-protein kinase</keyword>
<dbReference type="Proteomes" id="UP000075880">
    <property type="component" value="Unassembled WGS sequence"/>
</dbReference>
<feature type="region of interest" description="Disordered" evidence="7">
    <location>
        <begin position="1"/>
        <end position="73"/>
    </location>
</feature>
<reference evidence="9" key="1">
    <citation type="submission" date="2024-04" db="UniProtKB">
        <authorList>
            <consortium name="EnsemblMetazoa"/>
        </authorList>
    </citation>
    <scope>IDENTIFICATION</scope>
    <source>
        <strain evidence="9">EBRO</strain>
    </source>
</reference>
<feature type="compositionally biased region" description="Low complexity" evidence="7">
    <location>
        <begin position="44"/>
        <end position="65"/>
    </location>
</feature>
<keyword evidence="10" id="KW-1185">Reference proteome</keyword>
<name>A0AAG5CTL0_ANOAO</name>
<dbReference type="PROSITE" id="PS50011">
    <property type="entry name" value="PROTEIN_KINASE_DOM"/>
    <property type="match status" value="1"/>
</dbReference>
<dbReference type="SUPFAM" id="SSF56112">
    <property type="entry name" value="Protein kinase-like (PK-like)"/>
    <property type="match status" value="1"/>
</dbReference>
<evidence type="ECO:0000256" key="1">
    <source>
        <dbReference type="ARBA" id="ARBA00012513"/>
    </source>
</evidence>
<accession>A0AAG5CTL0</accession>
<dbReference type="Gene3D" id="3.30.200.20">
    <property type="entry name" value="Phosphorylase Kinase, domain 1"/>
    <property type="match status" value="1"/>
</dbReference>
<feature type="domain" description="Protein kinase" evidence="8">
    <location>
        <begin position="123"/>
        <end position="671"/>
    </location>
</feature>
<feature type="region of interest" description="Disordered" evidence="7">
    <location>
        <begin position="572"/>
        <end position="599"/>
    </location>
</feature>
<evidence type="ECO:0000256" key="3">
    <source>
        <dbReference type="ARBA" id="ARBA00022679"/>
    </source>
</evidence>
<dbReference type="AlphaFoldDB" id="A0AAG5CTL0"/>
<dbReference type="GO" id="GO:0005634">
    <property type="term" value="C:nucleus"/>
    <property type="evidence" value="ECO:0007669"/>
    <property type="project" value="TreeGrafter"/>
</dbReference>
<feature type="region of interest" description="Disordered" evidence="7">
    <location>
        <begin position="89"/>
        <end position="109"/>
    </location>
</feature>
<dbReference type="GO" id="GO:0005524">
    <property type="term" value="F:ATP binding"/>
    <property type="evidence" value="ECO:0007669"/>
    <property type="project" value="UniProtKB-KW"/>
</dbReference>
<feature type="compositionally biased region" description="Low complexity" evidence="7">
    <location>
        <begin position="580"/>
        <end position="589"/>
    </location>
</feature>
<evidence type="ECO:0000259" key="8">
    <source>
        <dbReference type="PROSITE" id="PS50011"/>
    </source>
</evidence>
<evidence type="ECO:0000256" key="7">
    <source>
        <dbReference type="SAM" id="MobiDB-lite"/>
    </source>
</evidence>
<keyword evidence="5" id="KW-0418">Kinase</keyword>
<keyword evidence="6" id="KW-0067">ATP-binding</keyword>
<dbReference type="GO" id="GO:0004674">
    <property type="term" value="F:protein serine/threonine kinase activity"/>
    <property type="evidence" value="ECO:0007669"/>
    <property type="project" value="UniProtKB-KW"/>
</dbReference>
<evidence type="ECO:0000256" key="4">
    <source>
        <dbReference type="ARBA" id="ARBA00022741"/>
    </source>
</evidence>
<feature type="region of interest" description="Disordered" evidence="7">
    <location>
        <begin position="620"/>
        <end position="640"/>
    </location>
</feature>
<dbReference type="PANTHER" id="PTHR44167:SF23">
    <property type="entry name" value="CDC7 KINASE, ISOFORM A-RELATED"/>
    <property type="match status" value="1"/>
</dbReference>
<dbReference type="InterPro" id="IPR011009">
    <property type="entry name" value="Kinase-like_dom_sf"/>
</dbReference>
<dbReference type="Pfam" id="PF00069">
    <property type="entry name" value="Pkinase"/>
    <property type="match status" value="2"/>
</dbReference>
<dbReference type="EnsemblMetazoa" id="ENSAATROPT002255">
    <property type="protein sequence ID" value="ENSAATROPP002166"/>
    <property type="gene ID" value="ENSAATROPG001769"/>
</dbReference>
<evidence type="ECO:0000313" key="10">
    <source>
        <dbReference type="Proteomes" id="UP000075880"/>
    </source>
</evidence>
<keyword evidence="4" id="KW-0547">Nucleotide-binding</keyword>
<keyword evidence="3" id="KW-0808">Transferase</keyword>
<organism evidence="9 10">
    <name type="scientific">Anopheles atroparvus</name>
    <name type="common">European mosquito</name>
    <dbReference type="NCBI Taxonomy" id="41427"/>
    <lineage>
        <taxon>Eukaryota</taxon>
        <taxon>Metazoa</taxon>
        <taxon>Ecdysozoa</taxon>
        <taxon>Arthropoda</taxon>
        <taxon>Hexapoda</taxon>
        <taxon>Insecta</taxon>
        <taxon>Pterygota</taxon>
        <taxon>Neoptera</taxon>
        <taxon>Endopterygota</taxon>
        <taxon>Diptera</taxon>
        <taxon>Nematocera</taxon>
        <taxon>Culicoidea</taxon>
        <taxon>Culicidae</taxon>
        <taxon>Anophelinae</taxon>
        <taxon>Anopheles</taxon>
    </lineage>
</organism>
<sequence>MNQVGQEQQRCRRPRQSRQDNDEEDNDGHRTASIAASEGRRVEAATVGAAEADATGADGAPPNGAVVKRGRGSEAVQGNQIEAGCVTARAEGNNNNGSGSAAPAATPSAGSVQEQIPAIMDRYVLHGKIDRGTFSTVSLATRRDEQHLPMDKRRMFAIKLITQTSHPTRIEREIRCMQAIGGQSNVVMIVDGFRHQGSVGLVMNYIPHEPFHVYYAQLSPAEVQRYLRQLLVALARVHQYGVIHRDVKPSNFLHSRRNGGTFMLVDFGLAQELRTVEPPTGSFEQPPPVKRHKPLPKEGSGNGAVVATAEQVVFRNPLKQQQQQQQQGNKYTISPLKVSNNTLKDLVQSPLARQIKSAAIGIGNGLKSRRSMAGVIGTPPNSSRSENTRQKTDLVGVSPLARQVKLAAAGIGAGLKNHRSPSNPAVPSPTPAMAAAAARQSSDLPWCECYGKAQVCNRCLVKRELHAPRAGTPGYRPPEVLLKYPDQTTAVDMWAAGVIFLSLLSKCYPFFGNTDDMTSLAQIISVFGYERINETARSLDRTLLVPEEMMRMKALSLRRICQHYRRLVHRRDSTTGSGGTAMAAPSGGSSPPPGADDPGDDCCSNCAKPPARCLCQERNEREVKKEEDEEGGGTDDCDKYGSAAYDLLERLLETDPHRRITAGDALQHPYFAVQY</sequence>